<comment type="subcellular location">
    <subcellularLocation>
        <location evidence="9">Cell membrane</location>
        <topology evidence="9">Multi-pass membrane protein</topology>
    </subcellularLocation>
    <subcellularLocation>
        <location evidence="1">Membrane</location>
        <topology evidence="1">Multi-pass membrane protein</topology>
    </subcellularLocation>
</comment>
<evidence type="ECO:0000259" key="10">
    <source>
        <dbReference type="Pfam" id="PF00909"/>
    </source>
</evidence>
<dbReference type="InterPro" id="IPR018047">
    <property type="entry name" value="Ammonium_transpt_CS"/>
</dbReference>
<dbReference type="PROSITE" id="PS01219">
    <property type="entry name" value="AMMONIUM_TRANSP"/>
    <property type="match status" value="1"/>
</dbReference>
<dbReference type="PANTHER" id="PTHR43029:SF10">
    <property type="entry name" value="AMMONIUM TRANSPORTER MEP2"/>
    <property type="match status" value="1"/>
</dbReference>
<evidence type="ECO:0000256" key="3">
    <source>
        <dbReference type="ARBA" id="ARBA00022448"/>
    </source>
</evidence>
<feature type="transmembrane region" description="Helical" evidence="9">
    <location>
        <begin position="136"/>
        <end position="158"/>
    </location>
</feature>
<dbReference type="InterPro" id="IPR024041">
    <property type="entry name" value="NH4_transpt_AmtB-like_dom"/>
</dbReference>
<keyword evidence="6 9" id="KW-0472">Membrane</keyword>
<feature type="transmembrane region" description="Helical" evidence="9">
    <location>
        <begin position="41"/>
        <end position="59"/>
    </location>
</feature>
<evidence type="ECO:0000313" key="12">
    <source>
        <dbReference type="Proteomes" id="UP000649739"/>
    </source>
</evidence>
<gene>
    <name evidence="11" type="ORF">GCM10010123_09650</name>
</gene>
<name>A0A8J3F8X6_9ACTN</name>
<feature type="transmembrane region" description="Helical" evidence="9">
    <location>
        <begin position="107"/>
        <end position="129"/>
    </location>
</feature>
<dbReference type="RefSeq" id="WP_189168738.1">
    <property type="nucleotide sequence ID" value="NZ_BMQB01000001.1"/>
</dbReference>
<dbReference type="AlphaFoldDB" id="A0A8J3F8X6"/>
<evidence type="ECO:0000256" key="2">
    <source>
        <dbReference type="ARBA" id="ARBA00005887"/>
    </source>
</evidence>
<evidence type="ECO:0000256" key="6">
    <source>
        <dbReference type="ARBA" id="ARBA00023136"/>
    </source>
</evidence>
<evidence type="ECO:0000256" key="7">
    <source>
        <dbReference type="ARBA" id="ARBA00023177"/>
    </source>
</evidence>
<keyword evidence="7 9" id="KW-0924">Ammonia transport</keyword>
<dbReference type="NCBIfam" id="TIGR00836">
    <property type="entry name" value="amt"/>
    <property type="match status" value="1"/>
</dbReference>
<accession>A0A8J3F8X6</accession>
<keyword evidence="3 9" id="KW-0813">Transport</keyword>
<evidence type="ECO:0000256" key="1">
    <source>
        <dbReference type="ARBA" id="ARBA00004141"/>
    </source>
</evidence>
<keyword evidence="5 9" id="KW-1133">Transmembrane helix</keyword>
<comment type="caution">
    <text evidence="11">The sequence shown here is derived from an EMBL/GenBank/DDBJ whole genome shotgun (WGS) entry which is preliminary data.</text>
</comment>
<dbReference type="GO" id="GO:0008519">
    <property type="term" value="F:ammonium channel activity"/>
    <property type="evidence" value="ECO:0007669"/>
    <property type="project" value="InterPro"/>
</dbReference>
<evidence type="ECO:0000256" key="4">
    <source>
        <dbReference type="ARBA" id="ARBA00022692"/>
    </source>
</evidence>
<dbReference type="GO" id="GO:0005886">
    <property type="term" value="C:plasma membrane"/>
    <property type="evidence" value="ECO:0007669"/>
    <property type="project" value="UniProtKB-SubCell"/>
</dbReference>
<proteinExistence type="inferred from homology"/>
<comment type="similarity">
    <text evidence="2 9">Belongs to the ammonia transporter channel (TC 1.A.11.2) family.</text>
</comment>
<evidence type="ECO:0000256" key="8">
    <source>
        <dbReference type="ARBA" id="ARBA00050025"/>
    </source>
</evidence>
<sequence length="434" mass="44973">MPIDTGATAWMLAATALVLLMTPGLAFFYGGLTSVRGALNMMMMSFVSIATVTVAWVLFGHSLAFDQAGDAAVNAVVGGLDHLGLQGLVGTVYPGLSAETGDNLPQLVFSAFQLTFAVITVALVSGAVVDRARFTAWVVFSLVYATVVYFPVAHWVWGGGWLAELGIEDFAGGTVVHINAGAAALALTLVLGRRHRAGHQRPHNVPLVLLGAGLLWFGWFGFNAGSELAVDSTTALAFMNTLVASAVGAGVWLAVDKYRHDHYSAIGIASGAVAGLVAITPACGFVDPWAAAVIGAAAGAICAWAVELKNRLGYDDSLDVVGVHLVGGLVGAVSLGFLARYTFLPQQHQGLLYGGGLQQLGLQLLGPLAVGLYAFGAAWAIAKVIDRVMGFRIPVRDEVAGIDITSHAALGYDLREAARPPALAVNGTPAKIDA</sequence>
<feature type="transmembrane region" description="Helical" evidence="9">
    <location>
        <begin position="318"/>
        <end position="340"/>
    </location>
</feature>
<dbReference type="Gene3D" id="1.10.3430.10">
    <property type="entry name" value="Ammonium transporter AmtB like domains"/>
    <property type="match status" value="1"/>
</dbReference>
<feature type="transmembrane region" description="Helical" evidence="9">
    <location>
        <begin position="234"/>
        <end position="255"/>
    </location>
</feature>
<dbReference type="Proteomes" id="UP000649739">
    <property type="component" value="Unassembled WGS sequence"/>
</dbReference>
<evidence type="ECO:0000313" key="11">
    <source>
        <dbReference type="EMBL" id="GGJ81916.1"/>
    </source>
</evidence>
<keyword evidence="4 9" id="KW-0812">Transmembrane</keyword>
<feature type="transmembrane region" description="Helical" evidence="9">
    <location>
        <begin position="170"/>
        <end position="192"/>
    </location>
</feature>
<feature type="transmembrane region" description="Helical" evidence="9">
    <location>
        <begin position="6"/>
        <end position="29"/>
    </location>
</feature>
<dbReference type="EMBL" id="BMQB01000001">
    <property type="protein sequence ID" value="GGJ81916.1"/>
    <property type="molecule type" value="Genomic_DNA"/>
</dbReference>
<feature type="transmembrane region" description="Helical" evidence="9">
    <location>
        <begin position="360"/>
        <end position="382"/>
    </location>
</feature>
<dbReference type="SUPFAM" id="SSF111352">
    <property type="entry name" value="Ammonium transporter"/>
    <property type="match status" value="1"/>
</dbReference>
<dbReference type="InterPro" id="IPR001905">
    <property type="entry name" value="Ammonium_transpt"/>
</dbReference>
<dbReference type="InterPro" id="IPR029020">
    <property type="entry name" value="Ammonium/urea_transptr"/>
</dbReference>
<evidence type="ECO:0000256" key="5">
    <source>
        <dbReference type="ARBA" id="ARBA00022989"/>
    </source>
</evidence>
<organism evidence="11 12">
    <name type="scientific">Pilimelia anulata</name>
    <dbReference type="NCBI Taxonomy" id="53371"/>
    <lineage>
        <taxon>Bacteria</taxon>
        <taxon>Bacillati</taxon>
        <taxon>Actinomycetota</taxon>
        <taxon>Actinomycetes</taxon>
        <taxon>Micromonosporales</taxon>
        <taxon>Micromonosporaceae</taxon>
        <taxon>Pilimelia</taxon>
    </lineage>
</organism>
<feature type="transmembrane region" description="Helical" evidence="9">
    <location>
        <begin position="288"/>
        <end position="306"/>
    </location>
</feature>
<keyword evidence="12" id="KW-1185">Reference proteome</keyword>
<feature type="transmembrane region" description="Helical" evidence="9">
    <location>
        <begin position="262"/>
        <end position="282"/>
    </location>
</feature>
<reference evidence="11" key="1">
    <citation type="journal article" date="2014" name="Int. J. Syst. Evol. Microbiol.">
        <title>Complete genome sequence of Corynebacterium casei LMG S-19264T (=DSM 44701T), isolated from a smear-ripened cheese.</title>
        <authorList>
            <consortium name="US DOE Joint Genome Institute (JGI-PGF)"/>
            <person name="Walter F."/>
            <person name="Albersmeier A."/>
            <person name="Kalinowski J."/>
            <person name="Ruckert C."/>
        </authorList>
    </citation>
    <scope>NUCLEOTIDE SEQUENCE</scope>
    <source>
        <strain evidence="11">JCM 3090</strain>
    </source>
</reference>
<feature type="domain" description="Ammonium transporter AmtB-like" evidence="10">
    <location>
        <begin position="9"/>
        <end position="412"/>
    </location>
</feature>
<evidence type="ECO:0000256" key="9">
    <source>
        <dbReference type="RuleBase" id="RU362002"/>
    </source>
</evidence>
<protein>
    <recommendedName>
        <fullName evidence="8 9">Ammonium transporter</fullName>
    </recommendedName>
</protein>
<dbReference type="PANTHER" id="PTHR43029">
    <property type="entry name" value="AMMONIUM TRANSPORTER MEP2"/>
    <property type="match status" value="1"/>
</dbReference>
<reference evidence="11" key="2">
    <citation type="submission" date="2020-09" db="EMBL/GenBank/DDBJ databases">
        <authorList>
            <person name="Sun Q."/>
            <person name="Ohkuma M."/>
        </authorList>
    </citation>
    <scope>NUCLEOTIDE SEQUENCE</scope>
    <source>
        <strain evidence="11">JCM 3090</strain>
    </source>
</reference>
<feature type="transmembrane region" description="Helical" evidence="9">
    <location>
        <begin position="204"/>
        <end position="222"/>
    </location>
</feature>
<dbReference type="Pfam" id="PF00909">
    <property type="entry name" value="Ammonium_transp"/>
    <property type="match status" value="1"/>
</dbReference>